<accession>A0A512E3D2</accession>
<protein>
    <recommendedName>
        <fullName evidence="2">DDE domain-containing protein</fullName>
    </recommendedName>
</protein>
<keyword evidence="4" id="KW-1185">Reference proteome</keyword>
<evidence type="ECO:0000256" key="1">
    <source>
        <dbReference type="SAM" id="MobiDB-lite"/>
    </source>
</evidence>
<dbReference type="RefSeq" id="WP_052832639.1">
    <property type="nucleotide sequence ID" value="NZ_BJYZ01000066.1"/>
</dbReference>
<name>A0A512E3D2_9PROT</name>
<organism evidence="3 4">
    <name type="scientific">Skermanella aerolata</name>
    <dbReference type="NCBI Taxonomy" id="393310"/>
    <lineage>
        <taxon>Bacteria</taxon>
        <taxon>Pseudomonadati</taxon>
        <taxon>Pseudomonadota</taxon>
        <taxon>Alphaproteobacteria</taxon>
        <taxon>Rhodospirillales</taxon>
        <taxon>Azospirillaceae</taxon>
        <taxon>Skermanella</taxon>
    </lineage>
</organism>
<feature type="region of interest" description="Disordered" evidence="1">
    <location>
        <begin position="158"/>
        <end position="187"/>
    </location>
</feature>
<dbReference type="EMBL" id="BJYZ01000066">
    <property type="protein sequence ID" value="GEO43196.1"/>
    <property type="molecule type" value="Genomic_DNA"/>
</dbReference>
<gene>
    <name evidence="3" type="ORF">SAE02_73440</name>
</gene>
<evidence type="ECO:0000313" key="4">
    <source>
        <dbReference type="Proteomes" id="UP000321523"/>
    </source>
</evidence>
<sequence>MPCPHCCSAKTTERSDRTTHGYRRFRCRSCGRGFKYRAIDRDGNLVVVYLSETRDQEAAEALFRSAVTVTGTTPDKVTTDKHASYPPALEEVFCDDLECRTSKYLNNHLEQDHRAVKARYQPMRGFQTHTSAFRFCMAYDEVRDFLHPATQRKEHVSAGRRRAIHVQSSPPSAICSPSPDDDSAAKG</sequence>
<feature type="domain" description="DDE" evidence="2">
    <location>
        <begin position="36"/>
        <end position="143"/>
    </location>
</feature>
<proteinExistence type="predicted"/>
<dbReference type="InterPro" id="IPR052183">
    <property type="entry name" value="IS_Transposase"/>
</dbReference>
<feature type="compositionally biased region" description="Low complexity" evidence="1">
    <location>
        <begin position="168"/>
        <end position="178"/>
    </location>
</feature>
<dbReference type="InterPro" id="IPR032874">
    <property type="entry name" value="DDE_dom"/>
</dbReference>
<dbReference type="PANTHER" id="PTHR35528">
    <property type="entry name" value="BLL1675 PROTEIN"/>
    <property type="match status" value="1"/>
</dbReference>
<evidence type="ECO:0000313" key="3">
    <source>
        <dbReference type="EMBL" id="GEO43196.1"/>
    </source>
</evidence>
<dbReference type="PANTHER" id="PTHR35528:SF3">
    <property type="entry name" value="BLL1675 PROTEIN"/>
    <property type="match status" value="1"/>
</dbReference>
<dbReference type="AlphaFoldDB" id="A0A512E3D2"/>
<dbReference type="Pfam" id="PF13610">
    <property type="entry name" value="DDE_Tnp_IS240"/>
    <property type="match status" value="1"/>
</dbReference>
<comment type="caution">
    <text evidence="3">The sequence shown here is derived from an EMBL/GenBank/DDBJ whole genome shotgun (WGS) entry which is preliminary data.</text>
</comment>
<reference evidence="3 4" key="1">
    <citation type="submission" date="2019-07" db="EMBL/GenBank/DDBJ databases">
        <title>Whole genome shotgun sequence of Skermanella aerolata NBRC 106429.</title>
        <authorList>
            <person name="Hosoyama A."/>
            <person name="Uohara A."/>
            <person name="Ohji S."/>
            <person name="Ichikawa N."/>
        </authorList>
    </citation>
    <scope>NUCLEOTIDE SEQUENCE [LARGE SCALE GENOMIC DNA]</scope>
    <source>
        <strain evidence="3 4">NBRC 106429</strain>
    </source>
</reference>
<dbReference type="Proteomes" id="UP000321523">
    <property type="component" value="Unassembled WGS sequence"/>
</dbReference>
<evidence type="ECO:0000259" key="2">
    <source>
        <dbReference type="Pfam" id="PF13610"/>
    </source>
</evidence>